<keyword evidence="1" id="KW-0472">Membrane</keyword>
<dbReference type="Proteomes" id="UP000014174">
    <property type="component" value="Unassembled WGS sequence"/>
</dbReference>
<accession>R9GV79</accession>
<evidence type="ECO:0000256" key="1">
    <source>
        <dbReference type="SAM" id="Phobius"/>
    </source>
</evidence>
<dbReference type="InterPro" id="IPR021448">
    <property type="entry name" value="DUF3098"/>
</dbReference>
<evidence type="ECO:0000313" key="2">
    <source>
        <dbReference type="EMBL" id="EOR95583.1"/>
    </source>
</evidence>
<dbReference type="EMBL" id="AQPN01000047">
    <property type="protein sequence ID" value="EOR95583.1"/>
    <property type="molecule type" value="Genomic_DNA"/>
</dbReference>
<dbReference type="STRING" id="1150600.ADIARSV_1266"/>
<feature type="transmembrane region" description="Helical" evidence="1">
    <location>
        <begin position="23"/>
        <end position="41"/>
    </location>
</feature>
<dbReference type="OrthoDB" id="963379at2"/>
<proteinExistence type="predicted"/>
<keyword evidence="1" id="KW-1133">Transmembrane helix</keyword>
<name>R9GV79_9SPHI</name>
<comment type="caution">
    <text evidence="2">The sequence shown here is derived from an EMBL/GenBank/DDBJ whole genome shotgun (WGS) entry which is preliminary data.</text>
</comment>
<dbReference type="Pfam" id="PF11297">
    <property type="entry name" value="DUF3098"/>
    <property type="match status" value="1"/>
</dbReference>
<gene>
    <name evidence="2" type="ORF">ADIARSV_1266</name>
</gene>
<evidence type="ECO:0008006" key="4">
    <source>
        <dbReference type="Google" id="ProtNLM"/>
    </source>
</evidence>
<evidence type="ECO:0000313" key="3">
    <source>
        <dbReference type="Proteomes" id="UP000014174"/>
    </source>
</evidence>
<reference evidence="2 3" key="1">
    <citation type="journal article" date="2013" name="Genome Announc.">
        <title>Draft Genome Sequence of Arcticibacter svalbardensis Strain MN12-7T, a Member of the Family Sphingobacteriaceae Isolated from an Arctic Soil Sample.</title>
        <authorList>
            <person name="Shivaji S."/>
            <person name="Ara S."/>
            <person name="Prasad S."/>
            <person name="Manasa B.P."/>
            <person name="Begum Z."/>
            <person name="Singh A."/>
            <person name="Kumar Pinnaka A."/>
        </authorList>
    </citation>
    <scope>NUCLEOTIDE SEQUENCE [LARGE SCALE GENOMIC DNA]</scope>
    <source>
        <strain evidence="2 3">MN12-7</strain>
    </source>
</reference>
<protein>
    <recommendedName>
        <fullName evidence="4">DUF3098 domain-containing protein</fullName>
    </recommendedName>
</protein>
<keyword evidence="3" id="KW-1185">Reference proteome</keyword>
<dbReference type="eggNOG" id="ENOG50311Q0">
    <property type="taxonomic scope" value="Bacteria"/>
</dbReference>
<organism evidence="2 3">
    <name type="scientific">Arcticibacter svalbardensis MN12-7</name>
    <dbReference type="NCBI Taxonomy" id="1150600"/>
    <lineage>
        <taxon>Bacteria</taxon>
        <taxon>Pseudomonadati</taxon>
        <taxon>Bacteroidota</taxon>
        <taxon>Sphingobacteriia</taxon>
        <taxon>Sphingobacteriales</taxon>
        <taxon>Sphingobacteriaceae</taxon>
        <taxon>Arcticibacter</taxon>
    </lineage>
</organism>
<dbReference type="AlphaFoldDB" id="R9GV79"/>
<dbReference type="RefSeq" id="WP_016194507.1">
    <property type="nucleotide sequence ID" value="NZ_AQPN01000047.1"/>
</dbReference>
<feature type="transmembrane region" description="Helical" evidence="1">
    <location>
        <begin position="53"/>
        <end position="72"/>
    </location>
</feature>
<keyword evidence="1" id="KW-0812">Transmembrane</keyword>
<sequence>MAKKTILETSENKQAQFIFDKSNYRLLILSIVVVAFGFLLMSGTTDIYDFRKIVVAPIVVIIGFVIGFFAILKKRK</sequence>